<evidence type="ECO:0000313" key="2">
    <source>
        <dbReference type="Proteomes" id="UP000807353"/>
    </source>
</evidence>
<name>A0A9P6CBI9_9AGAR</name>
<reference evidence="1" key="1">
    <citation type="submission" date="2020-11" db="EMBL/GenBank/DDBJ databases">
        <authorList>
            <consortium name="DOE Joint Genome Institute"/>
            <person name="Ahrendt S."/>
            <person name="Riley R."/>
            <person name="Andreopoulos W."/>
            <person name="Labutti K."/>
            <person name="Pangilinan J."/>
            <person name="Ruiz-Duenas F.J."/>
            <person name="Barrasa J.M."/>
            <person name="Sanchez-Garcia M."/>
            <person name="Camarero S."/>
            <person name="Miyauchi S."/>
            <person name="Serrano A."/>
            <person name="Linde D."/>
            <person name="Babiker R."/>
            <person name="Drula E."/>
            <person name="Ayuso-Fernandez I."/>
            <person name="Pacheco R."/>
            <person name="Padilla G."/>
            <person name="Ferreira P."/>
            <person name="Barriuso J."/>
            <person name="Kellner H."/>
            <person name="Castanera R."/>
            <person name="Alfaro M."/>
            <person name="Ramirez L."/>
            <person name="Pisabarro A.G."/>
            <person name="Kuo A."/>
            <person name="Tritt A."/>
            <person name="Lipzen A."/>
            <person name="He G."/>
            <person name="Yan M."/>
            <person name="Ng V."/>
            <person name="Cullen D."/>
            <person name="Martin F."/>
            <person name="Rosso M.-N."/>
            <person name="Henrissat B."/>
            <person name="Hibbett D."/>
            <person name="Martinez A.T."/>
            <person name="Grigoriev I.V."/>
        </authorList>
    </citation>
    <scope>NUCLEOTIDE SEQUENCE</scope>
    <source>
        <strain evidence="1">CBS 247.69</strain>
    </source>
</reference>
<proteinExistence type="predicted"/>
<comment type="caution">
    <text evidence="1">The sequence shown here is derived from an EMBL/GenBank/DDBJ whole genome shotgun (WGS) entry which is preliminary data.</text>
</comment>
<dbReference type="AlphaFoldDB" id="A0A9P6CBI9"/>
<gene>
    <name evidence="1" type="ORF">BDZ94DRAFT_1003266</name>
</gene>
<protein>
    <submittedName>
        <fullName evidence="1">Uncharacterized protein</fullName>
    </submittedName>
</protein>
<dbReference type="Proteomes" id="UP000807353">
    <property type="component" value="Unassembled WGS sequence"/>
</dbReference>
<keyword evidence="2" id="KW-1185">Reference proteome</keyword>
<dbReference type="EMBL" id="MU150313">
    <property type="protein sequence ID" value="KAF9459606.1"/>
    <property type="molecule type" value="Genomic_DNA"/>
</dbReference>
<evidence type="ECO:0000313" key="1">
    <source>
        <dbReference type="EMBL" id="KAF9459606.1"/>
    </source>
</evidence>
<organism evidence="1 2">
    <name type="scientific">Collybia nuda</name>
    <dbReference type="NCBI Taxonomy" id="64659"/>
    <lineage>
        <taxon>Eukaryota</taxon>
        <taxon>Fungi</taxon>
        <taxon>Dikarya</taxon>
        <taxon>Basidiomycota</taxon>
        <taxon>Agaricomycotina</taxon>
        <taxon>Agaricomycetes</taxon>
        <taxon>Agaricomycetidae</taxon>
        <taxon>Agaricales</taxon>
        <taxon>Tricholomatineae</taxon>
        <taxon>Clitocybaceae</taxon>
        <taxon>Collybia</taxon>
    </lineage>
</organism>
<accession>A0A9P6CBI9</accession>
<sequence>MPSTFHTQELEALLAFLGRITCEPDPGPPLLNLRSYNAYKISIYRDRSVARSYSKHRGRVVATKNNLGRPLGETWVCFNGHDSSLLVLGTLF</sequence>